<feature type="transmembrane region" description="Helical" evidence="1">
    <location>
        <begin position="125"/>
        <end position="146"/>
    </location>
</feature>
<reference evidence="2 3" key="1">
    <citation type="submission" date="2016-01" db="EMBL/GenBank/DDBJ databases">
        <authorList>
            <person name="Oliw E.H."/>
        </authorList>
    </citation>
    <scope>NUCLEOTIDE SEQUENCE [LARGE SCALE GENOMIC DNA]</scope>
    <source>
        <strain evidence="2 3">MDcuke</strain>
    </source>
</reference>
<feature type="transmembrane region" description="Helical" evidence="1">
    <location>
        <begin position="20"/>
        <end position="40"/>
    </location>
</feature>
<feature type="transmembrane region" description="Helical" evidence="1">
    <location>
        <begin position="60"/>
        <end position="77"/>
    </location>
</feature>
<dbReference type="EMBL" id="CP013970">
    <property type="protein sequence ID" value="AXF75557.1"/>
    <property type="molecule type" value="Genomic_DNA"/>
</dbReference>
<organism evidence="2 3">
    <name type="scientific">Erwinia tracheiphila</name>
    <dbReference type="NCBI Taxonomy" id="65700"/>
    <lineage>
        <taxon>Bacteria</taxon>
        <taxon>Pseudomonadati</taxon>
        <taxon>Pseudomonadota</taxon>
        <taxon>Gammaproteobacteria</taxon>
        <taxon>Enterobacterales</taxon>
        <taxon>Erwiniaceae</taxon>
        <taxon>Erwinia</taxon>
    </lineage>
</organism>
<evidence type="ECO:0000313" key="2">
    <source>
        <dbReference type="EMBL" id="AXF75557.1"/>
    </source>
</evidence>
<dbReference type="PANTHER" id="PTHR30503">
    <property type="entry name" value="INNER MEMBRANE PROTEIN YEDI"/>
    <property type="match status" value="1"/>
</dbReference>
<accession>A0A345CQ40</accession>
<proteinExistence type="predicted"/>
<dbReference type="Pfam" id="PF05661">
    <property type="entry name" value="DUF808"/>
    <property type="match status" value="1"/>
</dbReference>
<keyword evidence="1" id="KW-1133">Transmembrane helix</keyword>
<dbReference type="GO" id="GO:0005886">
    <property type="term" value="C:plasma membrane"/>
    <property type="evidence" value="ECO:0007669"/>
    <property type="project" value="TreeGrafter"/>
</dbReference>
<dbReference type="Proteomes" id="UP000264980">
    <property type="component" value="Chromosome"/>
</dbReference>
<dbReference type="PANTHER" id="PTHR30503:SF3">
    <property type="entry name" value="INNER MEMBRANE PROTEIN YEDI"/>
    <property type="match status" value="1"/>
</dbReference>
<keyword evidence="1" id="KW-0472">Membrane</keyword>
<sequence length="153" mass="16236">MLSAEIVAITLCIVSEAPLLNQVLIISGIAILVTIGVYGIVDCIVKIDDLGLWLQQKSSYLVKAVGGGLLSVAPWLVRTLSVVGRLGMFLVGSGMIAHGIPLLHHGMAQFIANDSELIRSFMNDLSSLATGMIVGMIVLLLVKVIAKVREKSV</sequence>
<dbReference type="AlphaFoldDB" id="A0A345CQ40"/>
<evidence type="ECO:0000313" key="3">
    <source>
        <dbReference type="Proteomes" id="UP000264980"/>
    </source>
</evidence>
<dbReference type="InterPro" id="IPR008526">
    <property type="entry name" value="YedI"/>
</dbReference>
<protein>
    <submittedName>
        <fullName evidence="2">DUF808 family protein</fullName>
    </submittedName>
</protein>
<keyword evidence="1" id="KW-0812">Transmembrane</keyword>
<gene>
    <name evidence="2" type="ORF">AV903_04690</name>
</gene>
<name>A0A345CQ40_9GAMM</name>
<evidence type="ECO:0000256" key="1">
    <source>
        <dbReference type="SAM" id="Phobius"/>
    </source>
</evidence>
<feature type="transmembrane region" description="Helical" evidence="1">
    <location>
        <begin position="83"/>
        <end position="104"/>
    </location>
</feature>